<dbReference type="SUPFAM" id="SSF56496">
    <property type="entry name" value="Fibrinogen C-terminal domain-like"/>
    <property type="match status" value="1"/>
</dbReference>
<gene>
    <name evidence="2" type="ORF">EB796_006436</name>
</gene>
<evidence type="ECO:0000259" key="1">
    <source>
        <dbReference type="PROSITE" id="PS51406"/>
    </source>
</evidence>
<dbReference type="GO" id="GO:0005615">
    <property type="term" value="C:extracellular space"/>
    <property type="evidence" value="ECO:0007669"/>
    <property type="project" value="TreeGrafter"/>
</dbReference>
<dbReference type="AlphaFoldDB" id="A0A7J7KAJ6"/>
<dbReference type="SMART" id="SM00186">
    <property type="entry name" value="FBG"/>
    <property type="match status" value="1"/>
</dbReference>
<dbReference type="CDD" id="cd00087">
    <property type="entry name" value="FReD"/>
    <property type="match status" value="1"/>
</dbReference>
<evidence type="ECO:0000313" key="2">
    <source>
        <dbReference type="EMBL" id="KAF6035257.1"/>
    </source>
</evidence>
<name>A0A7J7KAJ6_BUGNE</name>
<dbReference type="InterPro" id="IPR002181">
    <property type="entry name" value="Fibrinogen_a/b/g_C_dom"/>
</dbReference>
<dbReference type="Proteomes" id="UP000593567">
    <property type="component" value="Unassembled WGS sequence"/>
</dbReference>
<sequence length="185" mass="20722">MKTQPFCKPKTCLDLLCLGFNGTSGVYKVYPTGNRRYSFRVFCDQKTDGGGWTVFQRRMDGSVDFYRNWYSYKLGFGDLNGEFWLGNDKLVAALQANPKNELRFDLESTTNEQAYAEYSSFNVSDESTGYILSVSGYNNGTAGNSLLLHNRMKFSTFDRDNDITQAIVQLCIMALGGIGGVILPI</sequence>
<evidence type="ECO:0000313" key="3">
    <source>
        <dbReference type="Proteomes" id="UP000593567"/>
    </source>
</evidence>
<dbReference type="EMBL" id="VXIV02000907">
    <property type="protein sequence ID" value="KAF6035257.1"/>
    <property type="molecule type" value="Genomic_DNA"/>
</dbReference>
<dbReference type="InterPro" id="IPR036056">
    <property type="entry name" value="Fibrinogen-like_C"/>
</dbReference>
<dbReference type="PANTHER" id="PTHR19143">
    <property type="entry name" value="FIBRINOGEN/TENASCIN/ANGIOPOEITIN"/>
    <property type="match status" value="1"/>
</dbReference>
<dbReference type="InterPro" id="IPR014716">
    <property type="entry name" value="Fibrinogen_a/b/g_C_1"/>
</dbReference>
<dbReference type="NCBIfam" id="NF040941">
    <property type="entry name" value="GGGWT_bact"/>
    <property type="match status" value="1"/>
</dbReference>
<dbReference type="Gene3D" id="3.90.215.10">
    <property type="entry name" value="Gamma Fibrinogen, chain A, domain 1"/>
    <property type="match status" value="1"/>
</dbReference>
<feature type="domain" description="Fibrinogen C-terminal" evidence="1">
    <location>
        <begin position="3"/>
        <end position="185"/>
    </location>
</feature>
<dbReference type="PROSITE" id="PS51406">
    <property type="entry name" value="FIBRINOGEN_C_2"/>
    <property type="match status" value="1"/>
</dbReference>
<protein>
    <recommendedName>
        <fullName evidence="1">Fibrinogen C-terminal domain-containing protein</fullName>
    </recommendedName>
</protein>
<keyword evidence="3" id="KW-1185">Reference proteome</keyword>
<dbReference type="InterPro" id="IPR050373">
    <property type="entry name" value="Fibrinogen_C-term_domain"/>
</dbReference>
<proteinExistence type="predicted"/>
<reference evidence="2" key="1">
    <citation type="submission" date="2020-06" db="EMBL/GenBank/DDBJ databases">
        <title>Draft genome of Bugula neritina, a colonial animal packing powerful symbionts and potential medicines.</title>
        <authorList>
            <person name="Rayko M."/>
        </authorList>
    </citation>
    <scope>NUCLEOTIDE SEQUENCE [LARGE SCALE GENOMIC DNA]</scope>
    <source>
        <strain evidence="2">Kwan_BN1</strain>
    </source>
</reference>
<organism evidence="2 3">
    <name type="scientific">Bugula neritina</name>
    <name type="common">Brown bryozoan</name>
    <name type="synonym">Sertularia neritina</name>
    <dbReference type="NCBI Taxonomy" id="10212"/>
    <lineage>
        <taxon>Eukaryota</taxon>
        <taxon>Metazoa</taxon>
        <taxon>Spiralia</taxon>
        <taxon>Lophotrochozoa</taxon>
        <taxon>Bryozoa</taxon>
        <taxon>Gymnolaemata</taxon>
        <taxon>Cheilostomatida</taxon>
        <taxon>Flustrina</taxon>
        <taxon>Buguloidea</taxon>
        <taxon>Bugulidae</taxon>
        <taxon>Bugula</taxon>
    </lineage>
</organism>
<dbReference type="OrthoDB" id="6275059at2759"/>
<dbReference type="Pfam" id="PF00147">
    <property type="entry name" value="Fibrinogen_C"/>
    <property type="match status" value="1"/>
</dbReference>
<accession>A0A7J7KAJ6</accession>
<comment type="caution">
    <text evidence="2">The sequence shown here is derived from an EMBL/GenBank/DDBJ whole genome shotgun (WGS) entry which is preliminary data.</text>
</comment>